<dbReference type="Gene3D" id="4.10.800.10">
    <property type="entry name" value="Thyroglobulin type-1"/>
    <property type="match status" value="2"/>
</dbReference>
<accession>A0A913WZP9</accession>
<dbReference type="PROSITE" id="PS51162">
    <property type="entry name" value="THYROGLOBULIN_1_2"/>
    <property type="match status" value="2"/>
</dbReference>
<organism evidence="7 8">
    <name type="scientific">Exaiptasia diaphana</name>
    <name type="common">Tropical sea anemone</name>
    <name type="synonym">Aiptasia pulchella</name>
    <dbReference type="NCBI Taxonomy" id="2652724"/>
    <lineage>
        <taxon>Eukaryota</taxon>
        <taxon>Metazoa</taxon>
        <taxon>Cnidaria</taxon>
        <taxon>Anthozoa</taxon>
        <taxon>Hexacorallia</taxon>
        <taxon>Actiniaria</taxon>
        <taxon>Aiptasiidae</taxon>
        <taxon>Exaiptasia</taxon>
    </lineage>
</organism>
<protein>
    <recommendedName>
        <fullName evidence="6">Thyroglobulin type-1 domain-containing protein</fullName>
    </recommendedName>
</protein>
<dbReference type="Proteomes" id="UP000887567">
    <property type="component" value="Unplaced"/>
</dbReference>
<reference evidence="7" key="1">
    <citation type="submission" date="2022-11" db="UniProtKB">
        <authorList>
            <consortium name="EnsemblMetazoa"/>
        </authorList>
    </citation>
    <scope>IDENTIFICATION</scope>
</reference>
<dbReference type="CDD" id="cd00191">
    <property type="entry name" value="TY"/>
    <property type="match status" value="2"/>
</dbReference>
<dbReference type="InterPro" id="IPR051950">
    <property type="entry name" value="Dev_reg/Prot_inhib"/>
</dbReference>
<dbReference type="GO" id="GO:0005615">
    <property type="term" value="C:extracellular space"/>
    <property type="evidence" value="ECO:0007669"/>
    <property type="project" value="TreeGrafter"/>
</dbReference>
<name>A0A913WZP9_EXADI</name>
<evidence type="ECO:0000313" key="8">
    <source>
        <dbReference type="Proteomes" id="UP000887567"/>
    </source>
</evidence>
<feature type="domain" description="Thyroglobulin type-1" evidence="6">
    <location>
        <begin position="74"/>
        <end position="138"/>
    </location>
</feature>
<evidence type="ECO:0000256" key="3">
    <source>
        <dbReference type="ARBA" id="ARBA00022737"/>
    </source>
</evidence>
<sequence>MCVMDQLRALIWSEQLDSIYGMFSSACTKDGRYKTVQCNDVTGYCWCVDSRGNELWGTRVRGKAPECVNNPKNITECTKSLQGGQQRVDYFIGRFVPRCDSNGAYKPVQCDPSGYCWCVDRYGQELPRTKAKGIPKSCGLFGKFSYTGAIEATIHGLIVKI</sequence>
<dbReference type="PANTHER" id="PTHR12352:SF3">
    <property type="entry name" value="NIDOGEN-2"/>
    <property type="match status" value="1"/>
</dbReference>
<evidence type="ECO:0000259" key="6">
    <source>
        <dbReference type="PROSITE" id="PS51162"/>
    </source>
</evidence>
<dbReference type="EnsemblMetazoa" id="XM_021040935.1">
    <property type="protein sequence ID" value="XP_020896594.1"/>
    <property type="gene ID" value="LOC110235475"/>
</dbReference>
<comment type="caution">
    <text evidence="5">Lacks conserved residue(s) required for the propagation of feature annotation.</text>
</comment>
<feature type="disulfide bond" evidence="5">
    <location>
        <begin position="47"/>
        <end position="67"/>
    </location>
</feature>
<dbReference type="InterPro" id="IPR000716">
    <property type="entry name" value="Thyroglobulin_1"/>
</dbReference>
<dbReference type="OMA" id="DIKACEC"/>
<keyword evidence="3" id="KW-0677">Repeat</keyword>
<keyword evidence="8" id="KW-1185">Reference proteome</keyword>
<comment type="subcellular location">
    <subcellularLocation>
        <location evidence="1">Secreted</location>
    </subcellularLocation>
</comment>
<evidence type="ECO:0000256" key="2">
    <source>
        <dbReference type="ARBA" id="ARBA00022525"/>
    </source>
</evidence>
<dbReference type="RefSeq" id="XP_020896594.1">
    <property type="nucleotide sequence ID" value="XM_021040935.1"/>
</dbReference>
<evidence type="ECO:0000256" key="5">
    <source>
        <dbReference type="PROSITE-ProRule" id="PRU00500"/>
    </source>
</evidence>
<feature type="disulfide bond" evidence="5">
    <location>
        <begin position="38"/>
        <end position="45"/>
    </location>
</feature>
<dbReference type="PANTHER" id="PTHR12352">
    <property type="entry name" value="SECRETED MODULAR CALCIUM-BINDING PROTEIN"/>
    <property type="match status" value="1"/>
</dbReference>
<evidence type="ECO:0000313" key="7">
    <source>
        <dbReference type="EnsemblMetazoa" id="XP_020896594.1"/>
    </source>
</evidence>
<dbReference type="InterPro" id="IPR036857">
    <property type="entry name" value="Thyroglobulin_1_sf"/>
</dbReference>
<dbReference type="Pfam" id="PF00086">
    <property type="entry name" value="Thyroglobulin_1"/>
    <property type="match status" value="2"/>
</dbReference>
<feature type="domain" description="Thyroglobulin type-1" evidence="6">
    <location>
        <begin position="1"/>
        <end position="67"/>
    </location>
</feature>
<evidence type="ECO:0000256" key="1">
    <source>
        <dbReference type="ARBA" id="ARBA00004613"/>
    </source>
</evidence>
<dbReference type="PROSITE" id="PS00484">
    <property type="entry name" value="THYROGLOBULIN_1_1"/>
    <property type="match status" value="1"/>
</dbReference>
<evidence type="ECO:0000256" key="4">
    <source>
        <dbReference type="ARBA" id="ARBA00023157"/>
    </source>
</evidence>
<keyword evidence="4 5" id="KW-1015">Disulfide bond</keyword>
<dbReference type="OrthoDB" id="5989649at2759"/>
<feature type="disulfide bond" evidence="5">
    <location>
        <begin position="118"/>
        <end position="138"/>
    </location>
</feature>
<dbReference type="AlphaFoldDB" id="A0A913WZP9"/>
<dbReference type="SUPFAM" id="SSF57610">
    <property type="entry name" value="Thyroglobulin type-1 domain"/>
    <property type="match status" value="2"/>
</dbReference>
<keyword evidence="2" id="KW-0964">Secreted</keyword>
<dbReference type="GeneID" id="110235475"/>
<proteinExistence type="predicted"/>
<dbReference type="KEGG" id="epa:110235475"/>
<dbReference type="SMART" id="SM00211">
    <property type="entry name" value="TY"/>
    <property type="match status" value="2"/>
</dbReference>